<feature type="repeat" description="TPR" evidence="1">
    <location>
        <begin position="431"/>
        <end position="464"/>
    </location>
</feature>
<feature type="coiled-coil region" evidence="2">
    <location>
        <begin position="3"/>
        <end position="68"/>
    </location>
</feature>
<dbReference type="SUPFAM" id="SSF48452">
    <property type="entry name" value="TPR-like"/>
    <property type="match status" value="1"/>
</dbReference>
<keyword evidence="2" id="KW-0175">Coiled coil</keyword>
<protein>
    <recommendedName>
        <fullName evidence="6">Tetratricopeptide repeat-containing protein</fullName>
    </recommendedName>
</protein>
<evidence type="ECO:0000256" key="3">
    <source>
        <dbReference type="SAM" id="MobiDB-lite"/>
    </source>
</evidence>
<dbReference type="InterPro" id="IPR011990">
    <property type="entry name" value="TPR-like_helical_dom_sf"/>
</dbReference>
<dbReference type="InterPro" id="IPR019734">
    <property type="entry name" value="TPR_rpt"/>
</dbReference>
<organism evidence="4 5">
    <name type="scientific">Effrenium voratum</name>
    <dbReference type="NCBI Taxonomy" id="2562239"/>
    <lineage>
        <taxon>Eukaryota</taxon>
        <taxon>Sar</taxon>
        <taxon>Alveolata</taxon>
        <taxon>Dinophyceae</taxon>
        <taxon>Suessiales</taxon>
        <taxon>Symbiodiniaceae</taxon>
        <taxon>Effrenium</taxon>
    </lineage>
</organism>
<dbReference type="SMART" id="SM00028">
    <property type="entry name" value="TPR"/>
    <property type="match status" value="3"/>
</dbReference>
<keyword evidence="1" id="KW-0802">TPR repeat</keyword>
<evidence type="ECO:0008006" key="6">
    <source>
        <dbReference type="Google" id="ProtNLM"/>
    </source>
</evidence>
<sequence>MLEEQLRIAAKQLEALLADESKDTELQRDLAALSKQFEQLHAKHRQQLAKAEEQRELLLQEQAAHANLSARLGDAERAQRASEGEAKAWQQQSEVLDKDLRAALNSKAQACRELEQLQQTRQEDLRLMEELQRELRKLREELNEAKRQTPQEVVLRLKHLEEELRQSEAVRRQLEQERQERRSSKSAATPVEPVAEGPAPIDDLRLLQEIQDTLGARERALQAQRQEDWREWPSESQASLESAVAPSTADERPSLSDLERDFSAFARSVGYKGDVGQLWEEAQAVAAGKEAAGDSKKASRREVPVAADVQLRPTPDADVPSPPRRGVPWKHSSSGQDEAPDGGNGASDGLPLAAQECFQRAEVLCSRQRFAEAVPLFRRTLEILQEAGTSAGTAAAAEVWAHLGVAMQSLDRVPEAIDSYQRAVSLDASLHVCFANLATLHAYLHERDKALEYIAKALEVEPENPTYTMLRSQFSADKEKAQDARSEVKDKADSLSESAESPE</sequence>
<feature type="region of interest" description="Disordered" evidence="3">
    <location>
        <begin position="171"/>
        <end position="204"/>
    </location>
</feature>
<accession>A0AA36IDK8</accession>
<feature type="compositionally biased region" description="Basic and acidic residues" evidence="3">
    <location>
        <begin position="219"/>
        <end position="233"/>
    </location>
</feature>
<feature type="compositionally biased region" description="Basic and acidic residues" evidence="3">
    <location>
        <begin position="171"/>
        <end position="183"/>
    </location>
</feature>
<dbReference type="PROSITE" id="PS50005">
    <property type="entry name" value="TPR"/>
    <property type="match status" value="2"/>
</dbReference>
<dbReference type="Gene3D" id="1.25.40.10">
    <property type="entry name" value="Tetratricopeptide repeat domain"/>
    <property type="match status" value="1"/>
</dbReference>
<feature type="region of interest" description="Disordered" evidence="3">
    <location>
        <begin position="290"/>
        <end position="350"/>
    </location>
</feature>
<gene>
    <name evidence="4" type="ORF">EVOR1521_LOCUS11607</name>
</gene>
<dbReference type="AlphaFoldDB" id="A0AA36IDK8"/>
<feature type="region of interest" description="Disordered" evidence="3">
    <location>
        <begin position="473"/>
        <end position="503"/>
    </location>
</feature>
<dbReference type="Proteomes" id="UP001178507">
    <property type="component" value="Unassembled WGS sequence"/>
</dbReference>
<feature type="region of interest" description="Disordered" evidence="3">
    <location>
        <begin position="219"/>
        <end position="255"/>
    </location>
</feature>
<evidence type="ECO:0000256" key="1">
    <source>
        <dbReference type="PROSITE-ProRule" id="PRU00339"/>
    </source>
</evidence>
<reference evidence="4" key="1">
    <citation type="submission" date="2023-08" db="EMBL/GenBank/DDBJ databases">
        <authorList>
            <person name="Chen Y."/>
            <person name="Shah S."/>
            <person name="Dougan E. K."/>
            <person name="Thang M."/>
            <person name="Chan C."/>
        </authorList>
    </citation>
    <scope>NUCLEOTIDE SEQUENCE</scope>
</reference>
<evidence type="ECO:0000313" key="5">
    <source>
        <dbReference type="Proteomes" id="UP001178507"/>
    </source>
</evidence>
<proteinExistence type="predicted"/>
<feature type="compositionally biased region" description="Basic and acidic residues" evidence="3">
    <location>
        <begin position="291"/>
        <end position="303"/>
    </location>
</feature>
<name>A0AA36IDK8_9DINO</name>
<evidence type="ECO:0000313" key="4">
    <source>
        <dbReference type="EMBL" id="CAJ1384833.1"/>
    </source>
</evidence>
<feature type="repeat" description="TPR" evidence="1">
    <location>
        <begin position="397"/>
        <end position="430"/>
    </location>
</feature>
<evidence type="ECO:0000256" key="2">
    <source>
        <dbReference type="SAM" id="Coils"/>
    </source>
</evidence>
<dbReference type="EMBL" id="CAUJNA010001158">
    <property type="protein sequence ID" value="CAJ1384833.1"/>
    <property type="molecule type" value="Genomic_DNA"/>
</dbReference>
<feature type="compositionally biased region" description="Basic and acidic residues" evidence="3">
    <location>
        <begin position="476"/>
        <end position="494"/>
    </location>
</feature>
<keyword evidence="5" id="KW-1185">Reference proteome</keyword>
<comment type="caution">
    <text evidence="4">The sequence shown here is derived from an EMBL/GenBank/DDBJ whole genome shotgun (WGS) entry which is preliminary data.</text>
</comment>